<dbReference type="AlphaFoldDB" id="A0A9D5B4F9"/>
<proteinExistence type="predicted"/>
<evidence type="ECO:0000313" key="1">
    <source>
        <dbReference type="EMBL" id="KAI5429099.1"/>
    </source>
</evidence>
<name>A0A9D5B4F9_PEA</name>
<comment type="caution">
    <text evidence="1">The sequence shown here is derived from an EMBL/GenBank/DDBJ whole genome shotgun (WGS) entry which is preliminary data.</text>
</comment>
<dbReference type="Proteomes" id="UP001058974">
    <property type="component" value="Chromosome 3"/>
</dbReference>
<dbReference type="EMBL" id="JAMSHJ010000003">
    <property type="protein sequence ID" value="KAI5429099.1"/>
    <property type="molecule type" value="Genomic_DNA"/>
</dbReference>
<reference evidence="1 2" key="1">
    <citation type="journal article" date="2022" name="Nat. Genet.">
        <title>Improved pea reference genome and pan-genome highlight genomic features and evolutionary characteristics.</title>
        <authorList>
            <person name="Yang T."/>
            <person name="Liu R."/>
            <person name="Luo Y."/>
            <person name="Hu S."/>
            <person name="Wang D."/>
            <person name="Wang C."/>
            <person name="Pandey M.K."/>
            <person name="Ge S."/>
            <person name="Xu Q."/>
            <person name="Li N."/>
            <person name="Li G."/>
            <person name="Huang Y."/>
            <person name="Saxena R.K."/>
            <person name="Ji Y."/>
            <person name="Li M."/>
            <person name="Yan X."/>
            <person name="He Y."/>
            <person name="Liu Y."/>
            <person name="Wang X."/>
            <person name="Xiang C."/>
            <person name="Varshney R.K."/>
            <person name="Ding H."/>
            <person name="Gao S."/>
            <person name="Zong X."/>
        </authorList>
    </citation>
    <scope>NUCLEOTIDE SEQUENCE [LARGE SCALE GENOMIC DNA]</scope>
    <source>
        <strain evidence="1 2">cv. Zhongwan 6</strain>
    </source>
</reference>
<gene>
    <name evidence="1" type="ORF">KIW84_033914</name>
</gene>
<evidence type="ECO:0000313" key="2">
    <source>
        <dbReference type="Proteomes" id="UP001058974"/>
    </source>
</evidence>
<sequence length="246" mass="26843">MIDNLIARLEIIPSTPLSITVSSPVVSDTIPATIPITTMVTAAATTDFDMSSEFAYSFGHPYGPPHGFLGLIPPPKFSLGFPTGPFGPYGPQPLFLSRSLRNTMVSGKKNNDEVYVIVHIFNKPKAFEIFFPPKESTPPNDSTKCLNIKIPAHFPYKSNKVVPCGYEPTTIVNSVEKSLVNNKVVTNIADARSLARNGRVFTPANLRGGKSVVEKPDNGKAPLVILESRPIQDVEAEEILRLIQKK</sequence>
<dbReference type="Gramene" id="Psat03G0391400-T1">
    <property type="protein sequence ID" value="KAI5429099.1"/>
    <property type="gene ID" value="KIW84_033914"/>
</dbReference>
<protein>
    <submittedName>
        <fullName evidence="1">Uncharacterized protein</fullName>
    </submittedName>
</protein>
<organism evidence="1 2">
    <name type="scientific">Pisum sativum</name>
    <name type="common">Garden pea</name>
    <name type="synonym">Lathyrus oleraceus</name>
    <dbReference type="NCBI Taxonomy" id="3888"/>
    <lineage>
        <taxon>Eukaryota</taxon>
        <taxon>Viridiplantae</taxon>
        <taxon>Streptophyta</taxon>
        <taxon>Embryophyta</taxon>
        <taxon>Tracheophyta</taxon>
        <taxon>Spermatophyta</taxon>
        <taxon>Magnoliopsida</taxon>
        <taxon>eudicotyledons</taxon>
        <taxon>Gunneridae</taxon>
        <taxon>Pentapetalae</taxon>
        <taxon>rosids</taxon>
        <taxon>fabids</taxon>
        <taxon>Fabales</taxon>
        <taxon>Fabaceae</taxon>
        <taxon>Papilionoideae</taxon>
        <taxon>50 kb inversion clade</taxon>
        <taxon>NPAAA clade</taxon>
        <taxon>Hologalegina</taxon>
        <taxon>IRL clade</taxon>
        <taxon>Fabeae</taxon>
        <taxon>Lathyrus</taxon>
    </lineage>
</organism>
<keyword evidence="2" id="KW-1185">Reference proteome</keyword>
<accession>A0A9D5B4F9</accession>